<evidence type="ECO:0000256" key="5">
    <source>
        <dbReference type="RuleBase" id="RU003718"/>
    </source>
</evidence>
<evidence type="ECO:0000313" key="8">
    <source>
        <dbReference type="WBParaSite" id="PgR157_g003_t01"/>
    </source>
</evidence>
<keyword evidence="3 5" id="KW-0808">Transferase</keyword>
<proteinExistence type="inferred from homology"/>
<keyword evidence="6" id="KW-0472">Membrane</keyword>
<dbReference type="FunFam" id="3.40.50.2000:FF:000021">
    <property type="entry name" value="UDP-glucuronosyltransferase"/>
    <property type="match status" value="1"/>
</dbReference>
<evidence type="ECO:0000256" key="6">
    <source>
        <dbReference type="RuleBase" id="RU362059"/>
    </source>
</evidence>
<dbReference type="InterPro" id="IPR002213">
    <property type="entry name" value="UDP_glucos_trans"/>
</dbReference>
<comment type="subcellular location">
    <subcellularLocation>
        <location evidence="6">Membrane</location>
        <topology evidence="6">Single-pass membrane protein</topology>
    </subcellularLocation>
</comment>
<dbReference type="InterPro" id="IPR035595">
    <property type="entry name" value="UDP_glycos_trans_CS"/>
</dbReference>
<dbReference type="PROSITE" id="PS00375">
    <property type="entry name" value="UDPGT"/>
    <property type="match status" value="1"/>
</dbReference>
<dbReference type="WBParaSite" id="PgR157_g003_t01">
    <property type="protein sequence ID" value="PgR157_g003_t01"/>
    <property type="gene ID" value="PgR157_g003"/>
</dbReference>
<evidence type="ECO:0000256" key="2">
    <source>
        <dbReference type="ARBA" id="ARBA00022676"/>
    </source>
</evidence>
<reference evidence="8" key="1">
    <citation type="submission" date="2022-11" db="UniProtKB">
        <authorList>
            <consortium name="WormBaseParasite"/>
        </authorList>
    </citation>
    <scope>IDENTIFICATION</scope>
</reference>
<evidence type="ECO:0000313" key="7">
    <source>
        <dbReference type="Proteomes" id="UP000887569"/>
    </source>
</evidence>
<dbReference type="GO" id="GO:0016020">
    <property type="term" value="C:membrane"/>
    <property type="evidence" value="ECO:0007669"/>
    <property type="project" value="UniProtKB-SubCell"/>
</dbReference>
<organism evidence="7 8">
    <name type="scientific">Parascaris univalens</name>
    <name type="common">Nematode worm</name>
    <dbReference type="NCBI Taxonomy" id="6257"/>
    <lineage>
        <taxon>Eukaryota</taxon>
        <taxon>Metazoa</taxon>
        <taxon>Ecdysozoa</taxon>
        <taxon>Nematoda</taxon>
        <taxon>Chromadorea</taxon>
        <taxon>Rhabditida</taxon>
        <taxon>Spirurina</taxon>
        <taxon>Ascaridomorpha</taxon>
        <taxon>Ascaridoidea</taxon>
        <taxon>Ascarididae</taxon>
        <taxon>Parascaris</taxon>
    </lineage>
</organism>
<keyword evidence="6" id="KW-0812">Transmembrane</keyword>
<evidence type="ECO:0000256" key="3">
    <source>
        <dbReference type="ARBA" id="ARBA00022679"/>
    </source>
</evidence>
<feature type="transmembrane region" description="Helical" evidence="6">
    <location>
        <begin position="495"/>
        <end position="518"/>
    </location>
</feature>
<keyword evidence="7" id="KW-1185">Reference proteome</keyword>
<dbReference type="Proteomes" id="UP000887569">
    <property type="component" value="Unplaced"/>
</dbReference>
<comment type="similarity">
    <text evidence="1 5">Belongs to the UDP-glycosyltransferase family.</text>
</comment>
<keyword evidence="2 5" id="KW-0328">Glycosyltransferase</keyword>
<dbReference type="Gene3D" id="3.40.50.2000">
    <property type="entry name" value="Glycogen Phosphorylase B"/>
    <property type="match status" value="1"/>
</dbReference>
<dbReference type="AlphaFoldDB" id="A0A915CGD6"/>
<evidence type="ECO:0000256" key="1">
    <source>
        <dbReference type="ARBA" id="ARBA00009995"/>
    </source>
</evidence>
<dbReference type="InterPro" id="IPR050271">
    <property type="entry name" value="UDP-glycosyltransferase"/>
</dbReference>
<keyword evidence="6" id="KW-1133">Transmembrane helix</keyword>
<evidence type="ECO:0000256" key="4">
    <source>
        <dbReference type="ARBA" id="ARBA00047475"/>
    </source>
</evidence>
<dbReference type="Pfam" id="PF00201">
    <property type="entry name" value="UDPGT"/>
    <property type="match status" value="1"/>
</dbReference>
<accession>A0A915CGD6</accession>
<dbReference type="GO" id="GO:0015020">
    <property type="term" value="F:glucuronosyltransferase activity"/>
    <property type="evidence" value="ECO:0007669"/>
    <property type="project" value="UniProtKB-EC"/>
</dbReference>
<name>A0A915CGD6_PARUN</name>
<dbReference type="PANTHER" id="PTHR48043">
    <property type="entry name" value="EG:EG0003.4 PROTEIN-RELATED"/>
    <property type="match status" value="1"/>
</dbReference>
<dbReference type="EC" id="2.4.1.17" evidence="6"/>
<dbReference type="SUPFAM" id="SSF53756">
    <property type="entry name" value="UDP-Glycosyltransferase/glycogen phosphorylase"/>
    <property type="match status" value="1"/>
</dbReference>
<comment type="catalytic activity">
    <reaction evidence="4 6">
        <text>glucuronate acceptor + UDP-alpha-D-glucuronate = acceptor beta-D-glucuronoside + UDP + H(+)</text>
        <dbReference type="Rhea" id="RHEA:21032"/>
        <dbReference type="ChEBI" id="CHEBI:15378"/>
        <dbReference type="ChEBI" id="CHEBI:58052"/>
        <dbReference type="ChEBI" id="CHEBI:58223"/>
        <dbReference type="ChEBI" id="CHEBI:132367"/>
        <dbReference type="ChEBI" id="CHEBI:132368"/>
        <dbReference type="EC" id="2.4.1.17"/>
    </reaction>
</comment>
<sequence length="535" mass="60719">MTNKWIIGPLIAFVANLSGAYKVAIFVPDVSGSQLIMNVRVAETLSASGHNVTLIRLDIFGAKKVEPKISPTIEQWRVKAYLNASFYEELSKLHSTVAFSQPTIFSSYWRKSLAQFISGFKMACELVTKDEEFLKRLKEAKFDIAFTHVYDYCPLGLIYYSKIPAWIWLNGAQLFDVIAHYIGVPSPPSYVPPLMADSSDEMSFMQRLTSFVAWTFMVPMAKRLVINPETETLRRNLDPEMPHLSELAAQCPLVMVNSDELYNFARPTLHKIVYIGGIGMNSQHVKPLEGKFKEIVDHSKHVVVISFGSVANASRMPDSWKNSFLGAFKQFPEIEFIMRYTARDLDEKLSPNVHLSSWIPQVDLLQNKKTLAFISHAGFNSIQEAINSGVPIVAIPLFGDQYANSRIVEKRRIGITISKSEFNERNVVHAIKEILRNNEYKTNVQQLLAMIRAKPVSSEQLLVKWTEFVAEFKTLPNLTPYGAKLGIIQYFCIDVIAFLLFTISCVIFVVTYTIRVLCRKISHGYHKITPQKKLD</sequence>
<protein>
    <recommendedName>
        <fullName evidence="6">UDP-glucuronosyltransferase</fullName>
        <ecNumber evidence="6">2.4.1.17</ecNumber>
    </recommendedName>
</protein>
<dbReference type="PANTHER" id="PTHR48043:SF145">
    <property type="entry name" value="FI06409P-RELATED"/>
    <property type="match status" value="1"/>
</dbReference>
<dbReference type="CDD" id="cd03784">
    <property type="entry name" value="GT1_Gtf-like"/>
    <property type="match status" value="1"/>
</dbReference>